<comment type="caution">
    <text evidence="10">The sequence shown here is derived from an EMBL/GenBank/DDBJ whole genome shotgun (WGS) entry which is preliminary data.</text>
</comment>
<keyword evidence="3" id="KW-0808">Transferase</keyword>
<dbReference type="GO" id="GO:0030295">
    <property type="term" value="F:protein kinase activator activity"/>
    <property type="evidence" value="ECO:0007669"/>
    <property type="project" value="TreeGrafter"/>
</dbReference>
<dbReference type="Proteomes" id="UP000033423">
    <property type="component" value="Unassembled WGS sequence"/>
</dbReference>
<dbReference type="Pfam" id="PF02518">
    <property type="entry name" value="HATPase_c"/>
    <property type="match status" value="1"/>
</dbReference>
<feature type="domain" description="Histidine kinase" evidence="9">
    <location>
        <begin position="103"/>
        <end position="322"/>
    </location>
</feature>
<dbReference type="SMART" id="SM00387">
    <property type="entry name" value="HATPase_c"/>
    <property type="match status" value="1"/>
</dbReference>
<evidence type="ECO:0000313" key="11">
    <source>
        <dbReference type="Proteomes" id="UP000033423"/>
    </source>
</evidence>
<evidence type="ECO:0000256" key="2">
    <source>
        <dbReference type="ARBA" id="ARBA00012438"/>
    </source>
</evidence>
<evidence type="ECO:0000256" key="1">
    <source>
        <dbReference type="ARBA" id="ARBA00000085"/>
    </source>
</evidence>
<proteinExistence type="predicted"/>
<dbReference type="PANTHER" id="PTHR42878:SF7">
    <property type="entry name" value="SENSOR HISTIDINE KINASE GLRK"/>
    <property type="match status" value="1"/>
</dbReference>
<dbReference type="EMBL" id="LACI01000352">
    <property type="protein sequence ID" value="KJU87028.1"/>
    <property type="molecule type" value="Genomic_DNA"/>
</dbReference>
<dbReference type="EC" id="2.7.13.3" evidence="2"/>
<comment type="catalytic activity">
    <reaction evidence="1">
        <text>ATP + protein L-histidine = ADP + protein N-phospho-L-histidine.</text>
        <dbReference type="EC" id="2.7.13.3"/>
    </reaction>
</comment>
<protein>
    <recommendedName>
        <fullName evidence="2">histidine kinase</fullName>
        <ecNumber evidence="2">2.7.13.3</ecNumber>
    </recommendedName>
</protein>
<dbReference type="GO" id="GO:0000156">
    <property type="term" value="F:phosphorelay response regulator activity"/>
    <property type="evidence" value="ECO:0007669"/>
    <property type="project" value="TreeGrafter"/>
</dbReference>
<reference evidence="10 11" key="1">
    <citation type="submission" date="2015-02" db="EMBL/GenBank/DDBJ databases">
        <title>Single-cell genomics of uncultivated deep-branching MTB reveals a conserved set of magnetosome genes.</title>
        <authorList>
            <person name="Kolinko S."/>
            <person name="Richter M."/>
            <person name="Glockner F.O."/>
            <person name="Brachmann A."/>
            <person name="Schuler D."/>
        </authorList>
    </citation>
    <scope>NUCLEOTIDE SEQUENCE [LARGE SCALE GENOMIC DNA]</scope>
    <source>
        <strain evidence="10">TM-1</strain>
    </source>
</reference>
<organism evidence="10 11">
    <name type="scientific">Candidatus Magnetobacterium bavaricum</name>
    <dbReference type="NCBI Taxonomy" id="29290"/>
    <lineage>
        <taxon>Bacteria</taxon>
        <taxon>Pseudomonadati</taxon>
        <taxon>Nitrospirota</taxon>
        <taxon>Thermodesulfovibrionia</taxon>
        <taxon>Thermodesulfovibrionales</taxon>
        <taxon>Candidatus Magnetobacteriaceae</taxon>
        <taxon>Candidatus Magnetobacterium</taxon>
    </lineage>
</organism>
<dbReference type="GO" id="GO:0005524">
    <property type="term" value="F:ATP binding"/>
    <property type="evidence" value="ECO:0007669"/>
    <property type="project" value="UniProtKB-KW"/>
</dbReference>
<evidence type="ECO:0000259" key="9">
    <source>
        <dbReference type="PROSITE" id="PS50109"/>
    </source>
</evidence>
<dbReference type="SUPFAM" id="SSF55874">
    <property type="entry name" value="ATPase domain of HSP90 chaperone/DNA topoisomerase II/histidine kinase"/>
    <property type="match status" value="1"/>
</dbReference>
<evidence type="ECO:0000256" key="6">
    <source>
        <dbReference type="ARBA" id="ARBA00022840"/>
    </source>
</evidence>
<keyword evidence="6" id="KW-0067">ATP-binding</keyword>
<evidence type="ECO:0000256" key="4">
    <source>
        <dbReference type="ARBA" id="ARBA00022741"/>
    </source>
</evidence>
<dbReference type="PANTHER" id="PTHR42878">
    <property type="entry name" value="TWO-COMPONENT HISTIDINE KINASE"/>
    <property type="match status" value="1"/>
</dbReference>
<keyword evidence="11" id="KW-1185">Reference proteome</keyword>
<feature type="coiled-coil region" evidence="8">
    <location>
        <begin position="53"/>
        <end position="87"/>
    </location>
</feature>
<dbReference type="InterPro" id="IPR005467">
    <property type="entry name" value="His_kinase_dom"/>
</dbReference>
<gene>
    <name evidence="10" type="ORF">MBAV_000770</name>
</gene>
<evidence type="ECO:0000256" key="7">
    <source>
        <dbReference type="ARBA" id="ARBA00023012"/>
    </source>
</evidence>
<dbReference type="InterPro" id="IPR036890">
    <property type="entry name" value="HATPase_C_sf"/>
</dbReference>
<evidence type="ECO:0000256" key="3">
    <source>
        <dbReference type="ARBA" id="ARBA00022679"/>
    </source>
</evidence>
<dbReference type="AlphaFoldDB" id="A0A0F3H269"/>
<dbReference type="InterPro" id="IPR050351">
    <property type="entry name" value="BphY/WalK/GraS-like"/>
</dbReference>
<keyword evidence="7" id="KW-0902">Two-component regulatory system</keyword>
<dbReference type="InterPro" id="IPR004358">
    <property type="entry name" value="Sig_transdc_His_kin-like_C"/>
</dbReference>
<accession>A0A0F3H269</accession>
<dbReference type="GO" id="GO:0004673">
    <property type="term" value="F:protein histidine kinase activity"/>
    <property type="evidence" value="ECO:0007669"/>
    <property type="project" value="UniProtKB-EC"/>
</dbReference>
<dbReference type="PROSITE" id="PS50109">
    <property type="entry name" value="HIS_KIN"/>
    <property type="match status" value="1"/>
</dbReference>
<dbReference type="GO" id="GO:0007234">
    <property type="term" value="P:osmosensory signaling via phosphorelay pathway"/>
    <property type="evidence" value="ECO:0007669"/>
    <property type="project" value="TreeGrafter"/>
</dbReference>
<dbReference type="InterPro" id="IPR003594">
    <property type="entry name" value="HATPase_dom"/>
</dbReference>
<evidence type="ECO:0000256" key="8">
    <source>
        <dbReference type="SAM" id="Coils"/>
    </source>
</evidence>
<name>A0A0F3H269_9BACT</name>
<evidence type="ECO:0000256" key="5">
    <source>
        <dbReference type="ARBA" id="ARBA00022777"/>
    </source>
</evidence>
<dbReference type="Gene3D" id="3.30.565.10">
    <property type="entry name" value="Histidine kinase-like ATPase, C-terminal domain"/>
    <property type="match status" value="1"/>
</dbReference>
<keyword evidence="5 10" id="KW-0418">Kinase</keyword>
<evidence type="ECO:0000313" key="10">
    <source>
        <dbReference type="EMBL" id="KJU87028.1"/>
    </source>
</evidence>
<dbReference type="PRINTS" id="PR00344">
    <property type="entry name" value="BCTRLSENSOR"/>
</dbReference>
<sequence>MVLEQEDKEYTKKITLQGMSEVSSEINTSEHPYIGHRYLTGEVRVNEQPHKTYEELYEENLAISKRLSEANTQLIETIAKLQDEKNKRIRAERDAGWKDISFSAAHKIGNSIFAIDNASSILQDGIIEQRISDKDDIKVIKIILSSVEKAKSIIGQFKSLSKVHEIKPIPTFLRPMLDNACHSIENTDIKCKIEFDDNITVMGDPDKLTECLDELLANAKHWLDKPEKSITITVTNPATKPIPYFLDSANDYVLIQIQDNGCGVASHEKERIFDAFFTKNPHGTGLGLALVRRVIEGHGGAIAESGIPGSGAIFKLYLPTYKAKEK</sequence>
<keyword evidence="4" id="KW-0547">Nucleotide-binding</keyword>
<keyword evidence="8" id="KW-0175">Coiled coil</keyword>